<proteinExistence type="predicted"/>
<organism evidence="2 3">
    <name type="scientific">Aspergillus wentii DTO 134E9</name>
    <dbReference type="NCBI Taxonomy" id="1073089"/>
    <lineage>
        <taxon>Eukaryota</taxon>
        <taxon>Fungi</taxon>
        <taxon>Dikarya</taxon>
        <taxon>Ascomycota</taxon>
        <taxon>Pezizomycotina</taxon>
        <taxon>Eurotiomycetes</taxon>
        <taxon>Eurotiomycetidae</taxon>
        <taxon>Eurotiales</taxon>
        <taxon>Aspergillaceae</taxon>
        <taxon>Aspergillus</taxon>
        <taxon>Aspergillus subgen. Cremei</taxon>
    </lineage>
</organism>
<dbReference type="STRING" id="1073089.A0A1L9REM6"/>
<dbReference type="RefSeq" id="XP_040687042.1">
    <property type="nucleotide sequence ID" value="XM_040836027.1"/>
</dbReference>
<dbReference type="EMBL" id="KV878214">
    <property type="protein sequence ID" value="OJJ33365.1"/>
    <property type="molecule type" value="Genomic_DNA"/>
</dbReference>
<name>A0A1L9REM6_ASPWE</name>
<feature type="transmembrane region" description="Helical" evidence="1">
    <location>
        <begin position="6"/>
        <end position="28"/>
    </location>
</feature>
<keyword evidence="1" id="KW-0472">Membrane</keyword>
<reference evidence="3" key="1">
    <citation type="journal article" date="2017" name="Genome Biol.">
        <title>Comparative genomics reveals high biological diversity and specific adaptations in the industrially and medically important fungal genus Aspergillus.</title>
        <authorList>
            <person name="de Vries R.P."/>
            <person name="Riley R."/>
            <person name="Wiebenga A."/>
            <person name="Aguilar-Osorio G."/>
            <person name="Amillis S."/>
            <person name="Uchima C.A."/>
            <person name="Anderluh G."/>
            <person name="Asadollahi M."/>
            <person name="Askin M."/>
            <person name="Barry K."/>
            <person name="Battaglia E."/>
            <person name="Bayram O."/>
            <person name="Benocci T."/>
            <person name="Braus-Stromeyer S.A."/>
            <person name="Caldana C."/>
            <person name="Canovas D."/>
            <person name="Cerqueira G.C."/>
            <person name="Chen F."/>
            <person name="Chen W."/>
            <person name="Choi C."/>
            <person name="Clum A."/>
            <person name="Dos Santos R.A."/>
            <person name="Damasio A.R."/>
            <person name="Diallinas G."/>
            <person name="Emri T."/>
            <person name="Fekete E."/>
            <person name="Flipphi M."/>
            <person name="Freyberg S."/>
            <person name="Gallo A."/>
            <person name="Gournas C."/>
            <person name="Habgood R."/>
            <person name="Hainaut M."/>
            <person name="Harispe M.L."/>
            <person name="Henrissat B."/>
            <person name="Hilden K.S."/>
            <person name="Hope R."/>
            <person name="Hossain A."/>
            <person name="Karabika E."/>
            <person name="Karaffa L."/>
            <person name="Karanyi Z."/>
            <person name="Krasevec N."/>
            <person name="Kuo A."/>
            <person name="Kusch H."/>
            <person name="LaButti K."/>
            <person name="Lagendijk E.L."/>
            <person name="Lapidus A."/>
            <person name="Levasseur A."/>
            <person name="Lindquist E."/>
            <person name="Lipzen A."/>
            <person name="Logrieco A.F."/>
            <person name="MacCabe A."/>
            <person name="Maekelae M.R."/>
            <person name="Malavazi I."/>
            <person name="Melin P."/>
            <person name="Meyer V."/>
            <person name="Mielnichuk N."/>
            <person name="Miskei M."/>
            <person name="Molnar A.P."/>
            <person name="Mule G."/>
            <person name="Ngan C.Y."/>
            <person name="Orejas M."/>
            <person name="Orosz E."/>
            <person name="Ouedraogo J.P."/>
            <person name="Overkamp K.M."/>
            <person name="Park H.-S."/>
            <person name="Perrone G."/>
            <person name="Piumi F."/>
            <person name="Punt P.J."/>
            <person name="Ram A.F."/>
            <person name="Ramon A."/>
            <person name="Rauscher S."/>
            <person name="Record E."/>
            <person name="Riano-Pachon D.M."/>
            <person name="Robert V."/>
            <person name="Roehrig J."/>
            <person name="Ruller R."/>
            <person name="Salamov A."/>
            <person name="Salih N.S."/>
            <person name="Samson R.A."/>
            <person name="Sandor E."/>
            <person name="Sanguinetti M."/>
            <person name="Schuetze T."/>
            <person name="Sepcic K."/>
            <person name="Shelest E."/>
            <person name="Sherlock G."/>
            <person name="Sophianopoulou V."/>
            <person name="Squina F.M."/>
            <person name="Sun H."/>
            <person name="Susca A."/>
            <person name="Todd R.B."/>
            <person name="Tsang A."/>
            <person name="Unkles S.E."/>
            <person name="van de Wiele N."/>
            <person name="van Rossen-Uffink D."/>
            <person name="Oliveira J.V."/>
            <person name="Vesth T.C."/>
            <person name="Visser J."/>
            <person name="Yu J.-H."/>
            <person name="Zhou M."/>
            <person name="Andersen M.R."/>
            <person name="Archer D.B."/>
            <person name="Baker S.E."/>
            <person name="Benoit I."/>
            <person name="Brakhage A.A."/>
            <person name="Braus G.H."/>
            <person name="Fischer R."/>
            <person name="Frisvad J.C."/>
            <person name="Goldman G.H."/>
            <person name="Houbraken J."/>
            <person name="Oakley B."/>
            <person name="Pocsi I."/>
            <person name="Scazzocchio C."/>
            <person name="Seiboth B."/>
            <person name="vanKuyk P.A."/>
            <person name="Wortman J."/>
            <person name="Dyer P.S."/>
            <person name="Grigoriev I.V."/>
        </authorList>
    </citation>
    <scope>NUCLEOTIDE SEQUENCE [LARGE SCALE GENOMIC DNA]</scope>
    <source>
        <strain evidence="3">DTO 134E9</strain>
    </source>
</reference>
<keyword evidence="1" id="KW-1133">Transmembrane helix</keyword>
<accession>A0A1L9REM6</accession>
<evidence type="ECO:0000313" key="2">
    <source>
        <dbReference type="EMBL" id="OJJ33365.1"/>
    </source>
</evidence>
<protein>
    <submittedName>
        <fullName evidence="2">Uncharacterized protein</fullName>
    </submittedName>
</protein>
<evidence type="ECO:0000313" key="3">
    <source>
        <dbReference type="Proteomes" id="UP000184383"/>
    </source>
</evidence>
<dbReference type="AlphaFoldDB" id="A0A1L9REM6"/>
<evidence type="ECO:0000256" key="1">
    <source>
        <dbReference type="SAM" id="Phobius"/>
    </source>
</evidence>
<dbReference type="Proteomes" id="UP000184383">
    <property type="component" value="Unassembled WGS sequence"/>
</dbReference>
<keyword evidence="3" id="KW-1185">Reference proteome</keyword>
<keyword evidence="1" id="KW-0812">Transmembrane</keyword>
<sequence>MAANAMLTTFFVVCGIMQQIGVLILLVMKIKPNIFLGLTHEEHRQRQINFFNAWTATTEEFDEILQREIYLLEEMVELEKVTLPTYKAPGEDARLEQIREELKGIKMRLVNTAKRFWELDTQNPGGVWLLTQGMQSEDVRWKHSQYQCRLRFGCCARGCGCCMKPRRGPPGKEESVLRAYASHCTVECGCCIRWRGFRFPPVENGRTEKDV</sequence>
<dbReference type="GeneID" id="63751875"/>
<dbReference type="OrthoDB" id="4467841at2759"/>
<dbReference type="VEuPathDB" id="FungiDB:ASPWEDRAFT_43432"/>
<gene>
    <name evidence="2" type="ORF">ASPWEDRAFT_43432</name>
</gene>